<dbReference type="Pfam" id="PF00069">
    <property type="entry name" value="Pkinase"/>
    <property type="match status" value="1"/>
</dbReference>
<dbReference type="SMART" id="SM00220">
    <property type="entry name" value="S_TKc"/>
    <property type="match status" value="1"/>
</dbReference>
<protein>
    <recommendedName>
        <fullName evidence="3">non-specific serine/threonine protein kinase</fullName>
        <ecNumber evidence="3">2.7.11.1</ecNumber>
    </recommendedName>
</protein>
<accession>A0A1I8FWZ0</accession>
<evidence type="ECO:0000313" key="14">
    <source>
        <dbReference type="Proteomes" id="UP000095280"/>
    </source>
</evidence>
<keyword evidence="8" id="KW-0460">Magnesium</keyword>
<sequence>SLFYSTRVLFWNVISPIRRRQKAGLRPRLWRQRRRGSAGSGSAGKNRDKEREMDIGLPTDVKKHVHVEIDPQTGEFRGIPESWQRWLEQEFDFESRTQHPAEIMNALHLFKNNMQGKQDPKYLQECSSSENESVSTDFGSKERLETSRSDDKLSERHQPESSESGFETGCGSDDLQELHDYVNLGPPPPPVQPPPVPPPRKSLQHQQRHQQKQQPPQPPVPPPRASVPSKSSTTSPTPPAESSSAASPAPTAASVDEEQTPTPQSPCTPALTAAAATIAVNANGGTAIAADATVADSELPPQQQQQVLTRKNRKKKMTDAEFYSELDKLVTKTSCEAAYNIENKKLGCGASGTVKLARDKKTSKPVAIKCMQLAKQPKREMILTEIAVMQKLHHRNIVNYIESYCTNPRTETAELLVVMEYLDGGSLTDVATETMMQESIIAAVARECLQALAFLHDFNVIHRDVKSDNVLLGMGGEVKLTDFGFCAQLTERGSTRQTMVGTPYWMAPEVVNRTTSYNNKIDVWSLGIMVMEMVDGEPPYMNEQPIKAIYLIQTKGKPDYKEPANMSPEIKDFLDRCLCVDPAERASAKDLLSHKFLDKACSLQAKLKDYITAARKATGKS</sequence>
<evidence type="ECO:0000256" key="12">
    <source>
        <dbReference type="SAM" id="MobiDB-lite"/>
    </source>
</evidence>
<dbReference type="InterPro" id="IPR008271">
    <property type="entry name" value="Ser/Thr_kinase_AS"/>
</dbReference>
<dbReference type="InterPro" id="IPR000095">
    <property type="entry name" value="CRIB_dom"/>
</dbReference>
<comment type="catalytic activity">
    <reaction evidence="10">
        <text>L-seryl-[protein] + ATP = O-phospho-L-seryl-[protein] + ADP + H(+)</text>
        <dbReference type="Rhea" id="RHEA:17989"/>
        <dbReference type="Rhea" id="RHEA-COMP:9863"/>
        <dbReference type="Rhea" id="RHEA-COMP:11604"/>
        <dbReference type="ChEBI" id="CHEBI:15378"/>
        <dbReference type="ChEBI" id="CHEBI:29999"/>
        <dbReference type="ChEBI" id="CHEBI:30616"/>
        <dbReference type="ChEBI" id="CHEBI:83421"/>
        <dbReference type="ChEBI" id="CHEBI:456216"/>
        <dbReference type="EC" id="2.7.11.1"/>
    </reaction>
</comment>
<evidence type="ECO:0000256" key="9">
    <source>
        <dbReference type="ARBA" id="ARBA00047899"/>
    </source>
</evidence>
<feature type="region of interest" description="Disordered" evidence="12">
    <location>
        <begin position="28"/>
        <end position="53"/>
    </location>
</feature>
<evidence type="ECO:0000256" key="3">
    <source>
        <dbReference type="ARBA" id="ARBA00012513"/>
    </source>
</evidence>
<evidence type="ECO:0000256" key="1">
    <source>
        <dbReference type="ARBA" id="ARBA00001946"/>
    </source>
</evidence>
<dbReference type="SMART" id="SM00285">
    <property type="entry name" value="PBD"/>
    <property type="match status" value="1"/>
</dbReference>
<evidence type="ECO:0000256" key="4">
    <source>
        <dbReference type="ARBA" id="ARBA00022679"/>
    </source>
</evidence>
<evidence type="ECO:0000256" key="6">
    <source>
        <dbReference type="ARBA" id="ARBA00022741"/>
    </source>
</evidence>
<evidence type="ECO:0000256" key="7">
    <source>
        <dbReference type="ARBA" id="ARBA00022840"/>
    </source>
</evidence>
<dbReference type="FunFam" id="1.10.510.10:FF:000768">
    <property type="entry name" value="Non-specific serine/threonine protein kinase"/>
    <property type="match status" value="1"/>
</dbReference>
<dbReference type="InterPro" id="IPR036936">
    <property type="entry name" value="CRIB_dom_sf"/>
</dbReference>
<proteinExistence type="inferred from homology"/>
<dbReference type="EC" id="2.7.11.1" evidence="3"/>
<feature type="compositionally biased region" description="Polar residues" evidence="12">
    <location>
        <begin position="125"/>
        <end position="138"/>
    </location>
</feature>
<evidence type="ECO:0000256" key="8">
    <source>
        <dbReference type="ARBA" id="ARBA00022842"/>
    </source>
</evidence>
<organism evidence="14 15">
    <name type="scientific">Macrostomum lignano</name>
    <dbReference type="NCBI Taxonomy" id="282301"/>
    <lineage>
        <taxon>Eukaryota</taxon>
        <taxon>Metazoa</taxon>
        <taxon>Spiralia</taxon>
        <taxon>Lophotrochozoa</taxon>
        <taxon>Platyhelminthes</taxon>
        <taxon>Rhabditophora</taxon>
        <taxon>Macrostomorpha</taxon>
        <taxon>Macrostomida</taxon>
        <taxon>Macrostomidae</taxon>
        <taxon>Macrostomum</taxon>
    </lineage>
</organism>
<dbReference type="PROSITE" id="PS00107">
    <property type="entry name" value="PROTEIN_KINASE_ATP"/>
    <property type="match status" value="1"/>
</dbReference>
<feature type="binding site" evidence="11">
    <location>
        <position position="369"/>
    </location>
    <ligand>
        <name>ATP</name>
        <dbReference type="ChEBI" id="CHEBI:30616"/>
    </ligand>
</feature>
<dbReference type="PROSITE" id="PS00108">
    <property type="entry name" value="PROTEIN_KINASE_ST"/>
    <property type="match status" value="1"/>
</dbReference>
<dbReference type="InterPro" id="IPR017441">
    <property type="entry name" value="Protein_kinase_ATP_BS"/>
</dbReference>
<dbReference type="InterPro" id="IPR011009">
    <property type="entry name" value="Kinase-like_dom_sf"/>
</dbReference>
<dbReference type="GO" id="GO:0046872">
    <property type="term" value="F:metal ion binding"/>
    <property type="evidence" value="ECO:0007669"/>
    <property type="project" value="UniProtKB-KW"/>
</dbReference>
<feature type="region of interest" description="Disordered" evidence="12">
    <location>
        <begin position="120"/>
        <end position="268"/>
    </location>
</feature>
<keyword evidence="7 11" id="KW-0067">ATP-binding</keyword>
<comment type="similarity">
    <text evidence="2">Belongs to the protein kinase superfamily. STE Ser/Thr protein kinase family. STE20 subfamily.</text>
</comment>
<dbReference type="AlphaFoldDB" id="A0A1I8FWZ0"/>
<evidence type="ECO:0000256" key="5">
    <source>
        <dbReference type="ARBA" id="ARBA00022723"/>
    </source>
</evidence>
<comment type="cofactor">
    <cofactor evidence="1">
        <name>Mg(2+)</name>
        <dbReference type="ChEBI" id="CHEBI:18420"/>
    </cofactor>
</comment>
<keyword evidence="14" id="KW-1185">Reference proteome</keyword>
<evidence type="ECO:0000256" key="10">
    <source>
        <dbReference type="ARBA" id="ARBA00048679"/>
    </source>
</evidence>
<feature type="compositionally biased region" description="Pro residues" evidence="12">
    <location>
        <begin position="185"/>
        <end position="200"/>
    </location>
</feature>
<dbReference type="InterPro" id="IPR051931">
    <property type="entry name" value="PAK3-like"/>
</dbReference>
<dbReference type="Gene3D" id="3.30.200.20">
    <property type="entry name" value="Phosphorylase Kinase, domain 1"/>
    <property type="match status" value="1"/>
</dbReference>
<dbReference type="InterPro" id="IPR000719">
    <property type="entry name" value="Prot_kinase_dom"/>
</dbReference>
<evidence type="ECO:0000256" key="11">
    <source>
        <dbReference type="PROSITE-ProRule" id="PRU10141"/>
    </source>
</evidence>
<reference evidence="15" key="1">
    <citation type="submission" date="2016-11" db="UniProtKB">
        <authorList>
            <consortium name="WormBaseParasite"/>
        </authorList>
    </citation>
    <scope>IDENTIFICATION</scope>
</reference>
<keyword evidence="5" id="KW-0479">Metal-binding</keyword>
<dbReference type="SUPFAM" id="SSF56112">
    <property type="entry name" value="Protein kinase-like (PK-like)"/>
    <property type="match status" value="1"/>
</dbReference>
<dbReference type="Proteomes" id="UP000095280">
    <property type="component" value="Unplaced"/>
</dbReference>
<feature type="compositionally biased region" description="Basic and acidic residues" evidence="12">
    <location>
        <begin position="139"/>
        <end position="160"/>
    </location>
</feature>
<dbReference type="CDD" id="cd06614">
    <property type="entry name" value="STKc_PAK"/>
    <property type="match status" value="1"/>
</dbReference>
<keyword evidence="6 11" id="KW-0547">Nucleotide-binding</keyword>
<dbReference type="Gene3D" id="1.10.510.10">
    <property type="entry name" value="Transferase(Phosphotransferase) domain 1"/>
    <property type="match status" value="1"/>
</dbReference>
<evidence type="ECO:0000256" key="2">
    <source>
        <dbReference type="ARBA" id="ARBA00008874"/>
    </source>
</evidence>
<dbReference type="PANTHER" id="PTHR45832:SF22">
    <property type="entry name" value="SERINE_THREONINE-PROTEIN KINASE SAMKA-RELATED"/>
    <property type="match status" value="1"/>
</dbReference>
<dbReference type="WBParaSite" id="maker-uti_cns_0000249-snap-gene-0.13-mRNA-1">
    <property type="protein sequence ID" value="maker-uti_cns_0000249-snap-gene-0.13-mRNA-1"/>
    <property type="gene ID" value="maker-uti_cns_0000249-snap-gene-0.13"/>
</dbReference>
<dbReference type="PANTHER" id="PTHR45832">
    <property type="entry name" value="SERINE/THREONINE-PROTEIN KINASE SAMKA-RELATED-RELATED"/>
    <property type="match status" value="1"/>
</dbReference>
<feature type="compositionally biased region" description="Low complexity" evidence="12">
    <location>
        <begin position="226"/>
        <end position="254"/>
    </location>
</feature>
<comment type="catalytic activity">
    <reaction evidence="9">
        <text>L-threonyl-[protein] + ATP = O-phospho-L-threonyl-[protein] + ADP + H(+)</text>
        <dbReference type="Rhea" id="RHEA:46608"/>
        <dbReference type="Rhea" id="RHEA-COMP:11060"/>
        <dbReference type="Rhea" id="RHEA-COMP:11605"/>
        <dbReference type="ChEBI" id="CHEBI:15378"/>
        <dbReference type="ChEBI" id="CHEBI:30013"/>
        <dbReference type="ChEBI" id="CHEBI:30616"/>
        <dbReference type="ChEBI" id="CHEBI:61977"/>
        <dbReference type="ChEBI" id="CHEBI:456216"/>
        <dbReference type="EC" id="2.7.11.1"/>
    </reaction>
</comment>
<name>A0A1I8FWZ0_9PLAT</name>
<evidence type="ECO:0000259" key="13">
    <source>
        <dbReference type="PROSITE" id="PS50011"/>
    </source>
</evidence>
<dbReference type="PROSITE" id="PS50011">
    <property type="entry name" value="PROTEIN_KINASE_DOM"/>
    <property type="match status" value="1"/>
</dbReference>
<dbReference type="Pfam" id="PF00786">
    <property type="entry name" value="PBD"/>
    <property type="match status" value="1"/>
</dbReference>
<feature type="compositionally biased region" description="Pro residues" evidence="12">
    <location>
        <begin position="215"/>
        <end position="225"/>
    </location>
</feature>
<feature type="domain" description="Protein kinase" evidence="13">
    <location>
        <begin position="340"/>
        <end position="597"/>
    </location>
</feature>
<feature type="compositionally biased region" description="Basic residues" evidence="12">
    <location>
        <begin position="202"/>
        <end position="211"/>
    </location>
</feature>
<dbReference type="GO" id="GO:0005524">
    <property type="term" value="F:ATP binding"/>
    <property type="evidence" value="ECO:0007669"/>
    <property type="project" value="UniProtKB-UniRule"/>
</dbReference>
<evidence type="ECO:0000313" key="15">
    <source>
        <dbReference type="WBParaSite" id="maker-uti_cns_0000249-snap-gene-0.13-mRNA-1"/>
    </source>
</evidence>
<keyword evidence="4" id="KW-0808">Transferase</keyword>
<dbReference type="GO" id="GO:0004674">
    <property type="term" value="F:protein serine/threonine kinase activity"/>
    <property type="evidence" value="ECO:0007669"/>
    <property type="project" value="UniProtKB-EC"/>
</dbReference>
<dbReference type="Gene3D" id="3.90.810.10">
    <property type="entry name" value="CRIB domain"/>
    <property type="match status" value="1"/>
</dbReference>